<dbReference type="PANTHER" id="PTHR14187:SF46">
    <property type="entry name" value="HEAT SHOCK 70 KDA PROTEIN 12A"/>
    <property type="match status" value="1"/>
</dbReference>
<dbReference type="EMBL" id="JBJQND010000007">
    <property type="protein sequence ID" value="KAL3871050.1"/>
    <property type="molecule type" value="Genomic_DNA"/>
</dbReference>
<keyword evidence="2" id="KW-1185">Reference proteome</keyword>
<dbReference type="PANTHER" id="PTHR14187">
    <property type="entry name" value="ALPHA KINASE/ELONGATION FACTOR 2 KINASE"/>
    <property type="match status" value="1"/>
</dbReference>
<comment type="caution">
    <text evidence="1">The sequence shown here is derived from an EMBL/GenBank/DDBJ whole genome shotgun (WGS) entry which is preliminary data.</text>
</comment>
<protein>
    <submittedName>
        <fullName evidence="1">Uncharacterized protein</fullName>
    </submittedName>
</protein>
<gene>
    <name evidence="1" type="ORF">ACJMK2_039073</name>
</gene>
<dbReference type="Gene3D" id="3.30.420.40">
    <property type="match status" value="1"/>
</dbReference>
<dbReference type="AlphaFoldDB" id="A0ABD3WBZ4"/>
<dbReference type="InterPro" id="IPR043129">
    <property type="entry name" value="ATPase_NBD"/>
</dbReference>
<proteinExistence type="predicted"/>
<sequence>MSYLSYPLVAAIDFGTTFSTWAYSTKDDFKNSPLKIYTRQWHGGEHDSNKDLSYNTMLQDECNKSLPALKVFSDAIRYLKNDLLDTVMKTMNGIITAEDILWVLTVPAIWDDQAKQFMRLSALRADIKDENLLLALEPEAASILCSLLPVQTMYGADSTAILATFQPGSRYMILDAGGGTIDITIHEVSVPWAPEGAMQGTGGAWGGTSVDRAFEHFLIGLLGPDVFQCFKNDCADDYLYIFGIPMTLKEKFEEKKGIDLTTFLSSLKFGGIIKGWFSDQDLNVYLVTSKCKTTITRLSVYEKMFWEELEHFMEELVGVLTYDKFCMEQPEDHQRLVESFKMQMELRIISRVFGVQLSIPDSLTQIYRKVTGKDFDSKFSLKENEGPASLEKDKMKLKLSVMKQLFNYSIPNIGAVIYGHDSSLISQRICKKTYGVEMLARFINGRHDNSKKVVIDGDELCKGVFDKYVEIGQTVTLNECVAVRNYRAANEEDPYITFIVYTSTSKNPMYVDDVSCAKLGTVEIPITDRSVPVADRCFTFSFVFGNTELKVEAKETRTGQTVEAKLDLLGHH</sequence>
<evidence type="ECO:0000313" key="1">
    <source>
        <dbReference type="EMBL" id="KAL3871050.1"/>
    </source>
</evidence>
<dbReference type="SUPFAM" id="SSF53067">
    <property type="entry name" value="Actin-like ATPase domain"/>
    <property type="match status" value="2"/>
</dbReference>
<reference evidence="1 2" key="1">
    <citation type="submission" date="2024-11" db="EMBL/GenBank/DDBJ databases">
        <title>Chromosome-level genome assembly of the freshwater bivalve Anodonta woodiana.</title>
        <authorList>
            <person name="Chen X."/>
        </authorList>
    </citation>
    <scope>NUCLEOTIDE SEQUENCE [LARGE SCALE GENOMIC DNA]</scope>
    <source>
        <strain evidence="1">MN2024</strain>
        <tissue evidence="1">Gills</tissue>
    </source>
</reference>
<organism evidence="1 2">
    <name type="scientific">Sinanodonta woodiana</name>
    <name type="common">Chinese pond mussel</name>
    <name type="synonym">Anodonta woodiana</name>
    <dbReference type="NCBI Taxonomy" id="1069815"/>
    <lineage>
        <taxon>Eukaryota</taxon>
        <taxon>Metazoa</taxon>
        <taxon>Spiralia</taxon>
        <taxon>Lophotrochozoa</taxon>
        <taxon>Mollusca</taxon>
        <taxon>Bivalvia</taxon>
        <taxon>Autobranchia</taxon>
        <taxon>Heteroconchia</taxon>
        <taxon>Palaeoheterodonta</taxon>
        <taxon>Unionida</taxon>
        <taxon>Unionoidea</taxon>
        <taxon>Unionidae</taxon>
        <taxon>Unioninae</taxon>
        <taxon>Sinanodonta</taxon>
    </lineage>
</organism>
<name>A0ABD3WBZ4_SINWO</name>
<dbReference type="Proteomes" id="UP001634394">
    <property type="component" value="Unassembled WGS sequence"/>
</dbReference>
<evidence type="ECO:0000313" key="2">
    <source>
        <dbReference type="Proteomes" id="UP001634394"/>
    </source>
</evidence>
<accession>A0ABD3WBZ4</accession>